<sequence>MNSLACAHPATGGPMSVPAPLGHLVDDDLTCFSYREPTDAEEPVPAVAD</sequence>
<dbReference type="PATRIC" id="fig|1469144.10.peg.2269"/>
<reference evidence="2" key="1">
    <citation type="submission" date="2015-04" db="EMBL/GenBank/DDBJ databases">
        <title>Physiological reanalysis, assessment of diazotrophy, and genome sequences of multiple isolates of Streptomyces thermoautotrophicus.</title>
        <authorList>
            <person name="MacKellar D.C."/>
            <person name="Lieber L."/>
            <person name="Norman J."/>
            <person name="Bolger A."/>
            <person name="Tobin C."/>
            <person name="Murray J.W."/>
            <person name="Chang R."/>
            <person name="Ford T."/>
            <person name="Nguyen P.Q."/>
            <person name="Woodward J."/>
            <person name="Permingeat H."/>
            <person name="Joshi N.S."/>
            <person name="Silver P.A."/>
            <person name="Usadel B."/>
            <person name="Rutherford A.W."/>
            <person name="Friesen M."/>
            <person name="Prell J."/>
        </authorList>
    </citation>
    <scope>NUCLEOTIDE SEQUENCE [LARGE SCALE GENOMIC DNA]</scope>
    <source>
        <strain evidence="2">H1</strain>
    </source>
</reference>
<protein>
    <submittedName>
        <fullName evidence="1">Uncharacterized protein</fullName>
    </submittedName>
</protein>
<accession>A0A132MT88</accession>
<evidence type="ECO:0000313" key="2">
    <source>
        <dbReference type="Proteomes" id="UP000070188"/>
    </source>
</evidence>
<dbReference type="Proteomes" id="UP000070188">
    <property type="component" value="Unassembled WGS sequence"/>
</dbReference>
<dbReference type="STRING" id="1469144.LI90_2091"/>
<dbReference type="AlphaFoldDB" id="A0A132MT88"/>
<evidence type="ECO:0000313" key="1">
    <source>
        <dbReference type="EMBL" id="KWX01063.1"/>
    </source>
</evidence>
<name>A0A132MT88_9ACTN</name>
<dbReference type="EMBL" id="LAXD01000001">
    <property type="protein sequence ID" value="KWX01063.1"/>
    <property type="molecule type" value="Genomic_DNA"/>
</dbReference>
<proteinExistence type="predicted"/>
<keyword evidence="2" id="KW-1185">Reference proteome</keyword>
<comment type="caution">
    <text evidence="1">The sequence shown here is derived from an EMBL/GenBank/DDBJ whole genome shotgun (WGS) entry which is preliminary data.</text>
</comment>
<gene>
    <name evidence="1" type="ORF">LI90_2091</name>
</gene>
<organism evidence="1 2">
    <name type="scientific">Carbonactinospora thermoautotrophica</name>
    <dbReference type="NCBI Taxonomy" id="1469144"/>
    <lineage>
        <taxon>Bacteria</taxon>
        <taxon>Bacillati</taxon>
        <taxon>Actinomycetota</taxon>
        <taxon>Actinomycetes</taxon>
        <taxon>Kitasatosporales</taxon>
        <taxon>Carbonactinosporaceae</taxon>
        <taxon>Carbonactinospora</taxon>
    </lineage>
</organism>